<keyword evidence="2 10" id="KW-0732">Signal</keyword>
<feature type="compositionally biased region" description="Pro residues" evidence="8">
    <location>
        <begin position="680"/>
        <end position="694"/>
    </location>
</feature>
<reference evidence="13 14" key="1">
    <citation type="submission" date="2024-06" db="EMBL/GenBank/DDBJ databases">
        <authorList>
            <person name="Pan Q."/>
            <person name="Wen M."/>
            <person name="Jouanno E."/>
            <person name="Zahm M."/>
            <person name="Klopp C."/>
            <person name="Cabau C."/>
            <person name="Louis A."/>
            <person name="Berthelot C."/>
            <person name="Parey E."/>
            <person name="Roest Crollius H."/>
            <person name="Montfort J."/>
            <person name="Robinson-Rechavi M."/>
            <person name="Bouchez O."/>
            <person name="Lampietro C."/>
            <person name="Lopez Roques C."/>
            <person name="Donnadieu C."/>
            <person name="Postlethwait J."/>
            <person name="Bobe J."/>
            <person name="Verreycken H."/>
            <person name="Guiguen Y."/>
        </authorList>
    </citation>
    <scope>NUCLEOTIDE SEQUENCE [LARGE SCALE GENOMIC DNA]</scope>
    <source>
        <strain evidence="13">Up_M1</strain>
        <tissue evidence="13">Testis</tissue>
    </source>
</reference>
<dbReference type="PROSITE" id="PS50026">
    <property type="entry name" value="EGF_3"/>
    <property type="match status" value="1"/>
</dbReference>
<dbReference type="InterPro" id="IPR000859">
    <property type="entry name" value="CUB_dom"/>
</dbReference>
<dbReference type="PROSITE" id="PS01180">
    <property type="entry name" value="CUB"/>
    <property type="match status" value="1"/>
</dbReference>
<protein>
    <recommendedName>
        <fullName evidence="15">CUB domain-containing protein</fullName>
    </recommendedName>
</protein>
<dbReference type="InterPro" id="IPR001881">
    <property type="entry name" value="EGF-like_Ca-bd_dom"/>
</dbReference>
<evidence type="ECO:0000256" key="5">
    <source>
        <dbReference type="ARBA" id="ARBA00023157"/>
    </source>
</evidence>
<dbReference type="FunFam" id="2.10.25.10:FF:000038">
    <property type="entry name" value="Fibrillin 2"/>
    <property type="match status" value="1"/>
</dbReference>
<dbReference type="Gene3D" id="2.60.120.290">
    <property type="entry name" value="Spermadhesin, CUB domain"/>
    <property type="match status" value="1"/>
</dbReference>
<evidence type="ECO:0000256" key="10">
    <source>
        <dbReference type="SAM" id="SignalP"/>
    </source>
</evidence>
<evidence type="ECO:0000313" key="14">
    <source>
        <dbReference type="Proteomes" id="UP001557470"/>
    </source>
</evidence>
<feature type="domain" description="EGF-like" evidence="12">
    <location>
        <begin position="552"/>
        <end position="590"/>
    </location>
</feature>
<dbReference type="Gene3D" id="2.10.25.10">
    <property type="entry name" value="Laminin"/>
    <property type="match status" value="1"/>
</dbReference>
<accession>A0ABD0XB59</accession>
<feature type="domain" description="CUB" evidence="11">
    <location>
        <begin position="52"/>
        <end position="164"/>
    </location>
</feature>
<dbReference type="Proteomes" id="UP001557470">
    <property type="component" value="Unassembled WGS sequence"/>
</dbReference>
<feature type="region of interest" description="Disordered" evidence="8">
    <location>
        <begin position="264"/>
        <end position="290"/>
    </location>
</feature>
<dbReference type="SUPFAM" id="SSF49854">
    <property type="entry name" value="Spermadhesin, CUB domain"/>
    <property type="match status" value="1"/>
</dbReference>
<feature type="signal peptide" evidence="10">
    <location>
        <begin position="1"/>
        <end position="21"/>
    </location>
</feature>
<dbReference type="SMART" id="SM00181">
    <property type="entry name" value="EGF"/>
    <property type="match status" value="1"/>
</dbReference>
<sequence length="733" mass="81477">MPQNNLKLLLAHLLLIAMADCNQSRTIGNAAYNPADAHQVYGGNAFHALWSCHQVLRGESGEFFAPDYLCSNPPLWCNWTIQVDPGKRIHLHLEDFTPSDACSGNPDQIYLDESMGVEGGHSILEKCWVKAKYTSLSNTLNVVLLIGGSPSLPHRGFYGRYEAFRLPVTYNVNRDTTKHTKMITKPKVIKHKPSPAPKDFTKFSVMNGGDPLEAILLEMRTPSAQGDPDVNQVSSSTLSEKLSLEGPTFREGTLKYSPVQGEETYWNRRTSEQTEATEPEADAHSAEEHREVVNLSGDLVTLTPPVLVTHQGIFQSGRGTTQSHTAHTGSEPSTQQPRGLHPKPSLQNQSAMRRDVDAQSQETTNASKLPVFSTVSDVISHKDRDEAVYNEESLNMITNESTVTSYTQSTIETQDPFDHLSNMVDPLSKRRHYEKVKNHTEIPHFPGDTLFEVAVEVSISEVPEKSWNHVARTLLKSVKSLMNQQLKMVQRDILSCKRIKRLNAGVLYIFWLQNRDGMNVNPHRLLQDMLLKEVGLSRGSAQSLIISVSTVDVNECLTQLVLCDINAECVNRFGSYECHCRSGFKDVSRLGSGGTLCLDTAGTEHYTCTPQTMIEGVYAVCVLLILLILLLCAAGVLYYRRHRGAIMIRCWSSSVPPVPPPDYKNDDSKDNSSINTHSDLPPPPPPIHPPPPPIRRPKEGWVHPKDCCPSVDLPLLRFSPLKPLDGYTTPGES</sequence>
<evidence type="ECO:0000256" key="2">
    <source>
        <dbReference type="ARBA" id="ARBA00022729"/>
    </source>
</evidence>
<keyword evidence="3" id="KW-0677">Repeat</keyword>
<dbReference type="InterPro" id="IPR049883">
    <property type="entry name" value="NOTCH1_EGF-like"/>
</dbReference>
<dbReference type="CDD" id="cd00041">
    <property type="entry name" value="CUB"/>
    <property type="match status" value="1"/>
</dbReference>
<keyword evidence="9" id="KW-0472">Membrane</keyword>
<proteinExistence type="predicted"/>
<keyword evidence="9" id="KW-0812">Transmembrane</keyword>
<dbReference type="InterPro" id="IPR018097">
    <property type="entry name" value="EGF_Ca-bd_CS"/>
</dbReference>
<dbReference type="EMBL" id="JAGEUA010000002">
    <property type="protein sequence ID" value="KAL1006114.1"/>
    <property type="molecule type" value="Genomic_DNA"/>
</dbReference>
<keyword evidence="5" id="KW-1015">Disulfide bond</keyword>
<keyword evidence="14" id="KW-1185">Reference proteome</keyword>
<dbReference type="SMART" id="SM00179">
    <property type="entry name" value="EGF_CA"/>
    <property type="match status" value="1"/>
</dbReference>
<feature type="transmembrane region" description="Helical" evidence="9">
    <location>
        <begin position="617"/>
        <end position="639"/>
    </location>
</feature>
<dbReference type="PANTHER" id="PTHR24039:SF28">
    <property type="entry name" value="EGF-LIKE DOMAIN-CONTAINING PROTEIN"/>
    <property type="match status" value="1"/>
</dbReference>
<feature type="compositionally biased region" description="Basic and acidic residues" evidence="8">
    <location>
        <begin position="696"/>
        <end position="706"/>
    </location>
</feature>
<organism evidence="13 14">
    <name type="scientific">Umbra pygmaea</name>
    <name type="common">Eastern mudminnow</name>
    <dbReference type="NCBI Taxonomy" id="75934"/>
    <lineage>
        <taxon>Eukaryota</taxon>
        <taxon>Metazoa</taxon>
        <taxon>Chordata</taxon>
        <taxon>Craniata</taxon>
        <taxon>Vertebrata</taxon>
        <taxon>Euteleostomi</taxon>
        <taxon>Actinopterygii</taxon>
        <taxon>Neopterygii</taxon>
        <taxon>Teleostei</taxon>
        <taxon>Protacanthopterygii</taxon>
        <taxon>Esociformes</taxon>
        <taxon>Umbridae</taxon>
        <taxon>Umbra</taxon>
    </lineage>
</organism>
<evidence type="ECO:0000313" key="13">
    <source>
        <dbReference type="EMBL" id="KAL1006114.1"/>
    </source>
</evidence>
<evidence type="ECO:0000256" key="9">
    <source>
        <dbReference type="SAM" id="Phobius"/>
    </source>
</evidence>
<dbReference type="GO" id="GO:0030855">
    <property type="term" value="P:epithelial cell differentiation"/>
    <property type="evidence" value="ECO:0007669"/>
    <property type="project" value="UniProtKB-ARBA"/>
</dbReference>
<dbReference type="SMART" id="SM00042">
    <property type="entry name" value="CUB"/>
    <property type="match status" value="1"/>
</dbReference>
<dbReference type="PANTHER" id="PTHR24039">
    <property type="entry name" value="FIBRILLIN-RELATED"/>
    <property type="match status" value="1"/>
</dbReference>
<evidence type="ECO:0000256" key="4">
    <source>
        <dbReference type="ARBA" id="ARBA00022837"/>
    </source>
</evidence>
<dbReference type="InterPro" id="IPR035914">
    <property type="entry name" value="Sperma_CUB_dom_sf"/>
</dbReference>
<keyword evidence="6" id="KW-0325">Glycoprotein</keyword>
<dbReference type="PROSITE" id="PS01187">
    <property type="entry name" value="EGF_CA"/>
    <property type="match status" value="1"/>
</dbReference>
<dbReference type="SUPFAM" id="SSF57196">
    <property type="entry name" value="EGF/Laminin"/>
    <property type="match status" value="1"/>
</dbReference>
<gene>
    <name evidence="13" type="ORF">UPYG_G00068030</name>
</gene>
<dbReference type="Pfam" id="PF07645">
    <property type="entry name" value="EGF_CA"/>
    <property type="match status" value="1"/>
</dbReference>
<evidence type="ECO:0000256" key="7">
    <source>
        <dbReference type="PROSITE-ProRule" id="PRU00076"/>
    </source>
</evidence>
<feature type="compositionally biased region" description="Polar residues" evidence="8">
    <location>
        <begin position="358"/>
        <end position="369"/>
    </location>
</feature>
<keyword evidence="1 7" id="KW-0245">EGF-like domain</keyword>
<feature type="compositionally biased region" description="Basic and acidic residues" evidence="8">
    <location>
        <begin position="281"/>
        <end position="290"/>
    </location>
</feature>
<evidence type="ECO:0000256" key="8">
    <source>
        <dbReference type="SAM" id="MobiDB-lite"/>
    </source>
</evidence>
<evidence type="ECO:0000259" key="11">
    <source>
        <dbReference type="PROSITE" id="PS01180"/>
    </source>
</evidence>
<comment type="caution">
    <text evidence="13">The sequence shown here is derived from an EMBL/GenBank/DDBJ whole genome shotgun (WGS) entry which is preliminary data.</text>
</comment>
<evidence type="ECO:0000259" key="12">
    <source>
        <dbReference type="PROSITE" id="PS50026"/>
    </source>
</evidence>
<evidence type="ECO:0000256" key="3">
    <source>
        <dbReference type="ARBA" id="ARBA00022737"/>
    </source>
</evidence>
<feature type="region of interest" description="Disordered" evidence="8">
    <location>
        <begin position="661"/>
        <end position="733"/>
    </location>
</feature>
<dbReference type="Pfam" id="PF00431">
    <property type="entry name" value="CUB"/>
    <property type="match status" value="1"/>
</dbReference>
<evidence type="ECO:0000256" key="1">
    <source>
        <dbReference type="ARBA" id="ARBA00022536"/>
    </source>
</evidence>
<feature type="compositionally biased region" description="Polar residues" evidence="8">
    <location>
        <begin position="317"/>
        <end position="337"/>
    </location>
</feature>
<dbReference type="AlphaFoldDB" id="A0ABD0XB59"/>
<keyword evidence="9" id="KW-1133">Transmembrane helix</keyword>
<dbReference type="InterPro" id="IPR000152">
    <property type="entry name" value="EGF-type_Asp/Asn_hydroxyl_site"/>
</dbReference>
<feature type="region of interest" description="Disordered" evidence="8">
    <location>
        <begin position="317"/>
        <end position="369"/>
    </location>
</feature>
<dbReference type="CDD" id="cd00054">
    <property type="entry name" value="EGF_CA"/>
    <property type="match status" value="1"/>
</dbReference>
<keyword evidence="4" id="KW-0106">Calcium</keyword>
<comment type="caution">
    <text evidence="7">Lacks conserved residue(s) required for the propagation of feature annotation.</text>
</comment>
<feature type="chain" id="PRO_5044838302" description="CUB domain-containing protein" evidence="10">
    <location>
        <begin position="22"/>
        <end position="733"/>
    </location>
</feature>
<dbReference type="InterPro" id="IPR000742">
    <property type="entry name" value="EGF"/>
</dbReference>
<evidence type="ECO:0000256" key="6">
    <source>
        <dbReference type="ARBA" id="ARBA00023180"/>
    </source>
</evidence>
<dbReference type="PROSITE" id="PS00010">
    <property type="entry name" value="ASX_HYDROXYL"/>
    <property type="match status" value="1"/>
</dbReference>
<evidence type="ECO:0008006" key="15">
    <source>
        <dbReference type="Google" id="ProtNLM"/>
    </source>
</evidence>
<name>A0ABD0XB59_UMBPY</name>